<protein>
    <recommendedName>
        <fullName evidence="4">F-box domain-containing protein</fullName>
    </recommendedName>
</protein>
<reference evidence="2" key="1">
    <citation type="submission" date="2021-03" db="EMBL/GenBank/DDBJ databases">
        <authorList>
            <person name="Li Z."/>
            <person name="Yang C."/>
        </authorList>
    </citation>
    <scope>NUCLEOTIDE SEQUENCE</scope>
    <source>
        <strain evidence="2">Dzin_1.0</strain>
        <tissue evidence="2">Leaf</tissue>
    </source>
</reference>
<dbReference type="PANTHER" id="PTHR48218">
    <property type="entry name" value="F-BOX DOMAIN CONTAINING PROTEIN"/>
    <property type="match status" value="1"/>
</dbReference>
<dbReference type="OrthoDB" id="3219396at2759"/>
<gene>
    <name evidence="2" type="ORF">J5N97_028784</name>
</gene>
<comment type="caution">
    <text evidence="2">The sequence shown here is derived from an EMBL/GenBank/DDBJ whole genome shotgun (WGS) entry which is preliminary data.</text>
</comment>
<feature type="region of interest" description="Disordered" evidence="1">
    <location>
        <begin position="1"/>
        <end position="38"/>
    </location>
</feature>
<evidence type="ECO:0000313" key="2">
    <source>
        <dbReference type="EMBL" id="KAJ0963662.1"/>
    </source>
</evidence>
<evidence type="ECO:0000256" key="1">
    <source>
        <dbReference type="SAM" id="MobiDB-lite"/>
    </source>
</evidence>
<dbReference type="EMBL" id="JAGGNH010000009">
    <property type="protein sequence ID" value="KAJ0963662.1"/>
    <property type="molecule type" value="Genomic_DNA"/>
</dbReference>
<dbReference type="Proteomes" id="UP001085076">
    <property type="component" value="Miscellaneous, Linkage group lg09"/>
</dbReference>
<keyword evidence="3" id="KW-1185">Reference proteome</keyword>
<name>A0A9D5H571_9LILI</name>
<accession>A0A9D5H571</accession>
<evidence type="ECO:0000313" key="3">
    <source>
        <dbReference type="Proteomes" id="UP001085076"/>
    </source>
</evidence>
<feature type="compositionally biased region" description="Basic and acidic residues" evidence="1">
    <location>
        <begin position="1"/>
        <end position="10"/>
    </location>
</feature>
<dbReference type="PANTHER" id="PTHR48218:SF3">
    <property type="entry name" value="OS07G0170800 PROTEIN"/>
    <property type="match status" value="1"/>
</dbReference>
<dbReference type="Gene3D" id="1.20.1280.50">
    <property type="match status" value="1"/>
</dbReference>
<dbReference type="SUPFAM" id="SSF81383">
    <property type="entry name" value="F-box domain"/>
    <property type="match status" value="1"/>
</dbReference>
<sequence>MAESELERREAKKKKLVEGGEESSLEGGGDGGGEEKAWMNPMVTLGPDILTRTMKFLDARSLARSAVVSDDWYQVATSDNMWSAKCVELWKGKAHIPRVSMLRGASKLETYSLSVKDGMRNRIMKEDLCDHVWEFRFQETAPEYWLNLDPSWMDSGPPMNRYFHPDGSQTADPMDVVWGGHESQFSIVTSYVGKGEIREHYVRINRWPPMTVTRKEDWSWELSNHLYRYNSIPDANKKGGTGPHFPVW</sequence>
<dbReference type="AlphaFoldDB" id="A0A9D5H571"/>
<organism evidence="2 3">
    <name type="scientific">Dioscorea zingiberensis</name>
    <dbReference type="NCBI Taxonomy" id="325984"/>
    <lineage>
        <taxon>Eukaryota</taxon>
        <taxon>Viridiplantae</taxon>
        <taxon>Streptophyta</taxon>
        <taxon>Embryophyta</taxon>
        <taxon>Tracheophyta</taxon>
        <taxon>Spermatophyta</taxon>
        <taxon>Magnoliopsida</taxon>
        <taxon>Liliopsida</taxon>
        <taxon>Dioscoreales</taxon>
        <taxon>Dioscoreaceae</taxon>
        <taxon>Dioscorea</taxon>
    </lineage>
</organism>
<proteinExistence type="predicted"/>
<evidence type="ECO:0008006" key="4">
    <source>
        <dbReference type="Google" id="ProtNLM"/>
    </source>
</evidence>
<dbReference type="InterPro" id="IPR036047">
    <property type="entry name" value="F-box-like_dom_sf"/>
</dbReference>
<reference evidence="2" key="2">
    <citation type="journal article" date="2022" name="Hortic Res">
        <title>The genome of Dioscorea zingiberensis sheds light on the biosynthesis, origin and evolution of the medicinally important diosgenin saponins.</title>
        <authorList>
            <person name="Li Y."/>
            <person name="Tan C."/>
            <person name="Li Z."/>
            <person name="Guo J."/>
            <person name="Li S."/>
            <person name="Chen X."/>
            <person name="Wang C."/>
            <person name="Dai X."/>
            <person name="Yang H."/>
            <person name="Song W."/>
            <person name="Hou L."/>
            <person name="Xu J."/>
            <person name="Tong Z."/>
            <person name="Xu A."/>
            <person name="Yuan X."/>
            <person name="Wang W."/>
            <person name="Yang Q."/>
            <person name="Chen L."/>
            <person name="Sun Z."/>
            <person name="Wang K."/>
            <person name="Pan B."/>
            <person name="Chen J."/>
            <person name="Bao Y."/>
            <person name="Liu F."/>
            <person name="Qi X."/>
            <person name="Gang D.R."/>
            <person name="Wen J."/>
            <person name="Li J."/>
        </authorList>
    </citation>
    <scope>NUCLEOTIDE SEQUENCE</scope>
    <source>
        <strain evidence="2">Dzin_1.0</strain>
    </source>
</reference>